<feature type="transmembrane region" description="Helical" evidence="1">
    <location>
        <begin position="312"/>
        <end position="328"/>
    </location>
</feature>
<dbReference type="Proteomes" id="UP000288547">
    <property type="component" value="Unassembled WGS sequence"/>
</dbReference>
<feature type="transmembrane region" description="Helical" evidence="1">
    <location>
        <begin position="110"/>
        <end position="128"/>
    </location>
</feature>
<accession>A0A3S3Z1B1</accession>
<organism evidence="2 3">
    <name type="scientific">Labedella phragmitis</name>
    <dbReference type="NCBI Taxonomy" id="2498849"/>
    <lineage>
        <taxon>Bacteria</taxon>
        <taxon>Bacillati</taxon>
        <taxon>Actinomycetota</taxon>
        <taxon>Actinomycetes</taxon>
        <taxon>Micrococcales</taxon>
        <taxon>Microbacteriaceae</taxon>
        <taxon>Labedella</taxon>
    </lineage>
</organism>
<feature type="transmembrane region" description="Helical" evidence="1">
    <location>
        <begin position="77"/>
        <end position="98"/>
    </location>
</feature>
<feature type="transmembrane region" description="Helical" evidence="1">
    <location>
        <begin position="360"/>
        <end position="385"/>
    </location>
</feature>
<keyword evidence="1" id="KW-1133">Transmembrane helix</keyword>
<comment type="caution">
    <text evidence="2">The sequence shown here is derived from an EMBL/GenBank/DDBJ whole genome shotgun (WGS) entry which is preliminary data.</text>
</comment>
<sequence>MRARVVLWIAFLLIHAGLAWLCLAAPGLPLGDVILVYRPWSIQVASGSPVVGIDLDWVYPLLAHVPMQLALVAGESLYAEAWLVLMTVLDAVAFGILLGDGSSRRRLGAARWWLGFIALLGPISLGRIDSVTVPLAVVAVLIVMRRPAAASVILAVATWMKVWPAAVLVAAVLALGTRRRIVLAAAALSFGVVLLAFALGGSAHVFSFLGEQSGRGLQLEAPVSLFYVWQTALGVEGASIYYDQAILTYQVAGRGIDVVIGLMTPLLVAAFLAVALLGYRVVRRGAATIRVLPTLALALVLVLIAVNKVGSPQYLTWLIAPVVLGIAWQGRRFLVPAVLSFGLAALTHLVYPYLYWMLLWAWPPMVVVLTVRNVGFFVLLAWCVVELVMAGRGAPSEPVRDAETGELATRHP</sequence>
<feature type="transmembrane region" description="Helical" evidence="1">
    <location>
        <begin position="258"/>
        <end position="277"/>
    </location>
</feature>
<feature type="transmembrane region" description="Helical" evidence="1">
    <location>
        <begin position="289"/>
        <end position="306"/>
    </location>
</feature>
<feature type="transmembrane region" description="Helical" evidence="1">
    <location>
        <begin position="148"/>
        <end position="175"/>
    </location>
</feature>
<keyword evidence="1" id="KW-0472">Membrane</keyword>
<evidence type="ECO:0000313" key="3">
    <source>
        <dbReference type="Proteomes" id="UP000288547"/>
    </source>
</evidence>
<protein>
    <submittedName>
        <fullName evidence="2">DUF2029 domain-containing protein</fullName>
    </submittedName>
</protein>
<gene>
    <name evidence="2" type="ORF">ELQ90_15345</name>
</gene>
<keyword evidence="1" id="KW-0812">Transmembrane</keyword>
<feature type="transmembrane region" description="Helical" evidence="1">
    <location>
        <begin position="182"/>
        <end position="209"/>
    </location>
</feature>
<dbReference type="OrthoDB" id="581198at2"/>
<reference evidence="2 3" key="1">
    <citation type="submission" date="2018-12" db="EMBL/GenBank/DDBJ databases">
        <authorList>
            <person name="Li F."/>
        </authorList>
    </citation>
    <scope>NUCLEOTIDE SEQUENCE [LARGE SCALE GENOMIC DNA]</scope>
    <source>
        <strain evidence="2 3">11W25H-1</strain>
    </source>
</reference>
<dbReference type="RefSeq" id="WP_128496167.1">
    <property type="nucleotide sequence ID" value="NZ_RZNB01000007.1"/>
</dbReference>
<dbReference type="AlphaFoldDB" id="A0A3S3Z1B1"/>
<dbReference type="EMBL" id="RZNB01000007">
    <property type="protein sequence ID" value="RWZ46420.1"/>
    <property type="molecule type" value="Genomic_DNA"/>
</dbReference>
<keyword evidence="3" id="KW-1185">Reference proteome</keyword>
<evidence type="ECO:0000313" key="2">
    <source>
        <dbReference type="EMBL" id="RWZ46420.1"/>
    </source>
</evidence>
<proteinExistence type="predicted"/>
<evidence type="ECO:0000256" key="1">
    <source>
        <dbReference type="SAM" id="Phobius"/>
    </source>
</evidence>
<name>A0A3S3Z1B1_9MICO</name>
<feature type="transmembrane region" description="Helical" evidence="1">
    <location>
        <begin position="333"/>
        <end position="354"/>
    </location>
</feature>